<sequence>RKKPRLDAVNEATWCDYKLAAQQSLREIGIRAIADRQYRRKDTVLLNAGLVGREDNFFSIGPLESSDMSVAVLQILVHVKLAAPCAVVSRAIWQVTSGETPPPLPSRASVTIDRLDDWTVYERFAETTASGLVSHANTVIKFYVEENEGQDSHAIVWRSVLEDALMPHMSKGAVEDESGWVVITPIDDHSCWQSMVMHNRIGPTKILSPASSVLQLPHMDDEPTVDAIAESLRQLTVEEPLPALGKFAPKDHAAVDLGLPLHGPFFERAREVERSIQTAVNDAIESYQRSLNLNQGEVNDPPKEECCVVHENYHARA</sequence>
<dbReference type="OrthoDB" id="68269at2759"/>
<dbReference type="AlphaFoldDB" id="A0A6A4ZLK4"/>
<reference evidence="1" key="1">
    <citation type="submission" date="2019-06" db="EMBL/GenBank/DDBJ databases">
        <title>Genomics analysis of Aphanomyces spp. identifies a new class of oomycete effector associated with host adaptation.</title>
        <authorList>
            <person name="Gaulin E."/>
        </authorList>
    </citation>
    <scope>NUCLEOTIDE SEQUENCE</scope>
    <source>
        <strain evidence="1">CBS 578.67</strain>
    </source>
</reference>
<feature type="non-terminal residue" evidence="1">
    <location>
        <position position="1"/>
    </location>
</feature>
<gene>
    <name evidence="1" type="ORF">As57867_005743</name>
</gene>
<evidence type="ECO:0008006" key="2">
    <source>
        <dbReference type="Google" id="ProtNLM"/>
    </source>
</evidence>
<proteinExistence type="predicted"/>
<protein>
    <recommendedName>
        <fullName evidence="2">START domain-containing protein</fullName>
    </recommendedName>
</protein>
<organism evidence="1">
    <name type="scientific">Aphanomyces stellatus</name>
    <dbReference type="NCBI Taxonomy" id="120398"/>
    <lineage>
        <taxon>Eukaryota</taxon>
        <taxon>Sar</taxon>
        <taxon>Stramenopiles</taxon>
        <taxon>Oomycota</taxon>
        <taxon>Saprolegniomycetes</taxon>
        <taxon>Saprolegniales</taxon>
        <taxon>Verrucalvaceae</taxon>
        <taxon>Aphanomyces</taxon>
    </lineage>
</organism>
<accession>A0A6A4ZLK4</accession>
<dbReference type="EMBL" id="VJMH01002186">
    <property type="protein sequence ID" value="KAF0709794.1"/>
    <property type="molecule type" value="Genomic_DNA"/>
</dbReference>
<comment type="caution">
    <text evidence="1">The sequence shown here is derived from an EMBL/GenBank/DDBJ whole genome shotgun (WGS) entry which is preliminary data.</text>
</comment>
<evidence type="ECO:0000313" key="1">
    <source>
        <dbReference type="EMBL" id="KAF0709794.1"/>
    </source>
</evidence>
<name>A0A6A4ZLK4_9STRA</name>